<dbReference type="PROSITE" id="PS51257">
    <property type="entry name" value="PROKAR_LIPOPROTEIN"/>
    <property type="match status" value="1"/>
</dbReference>
<dbReference type="AlphaFoldDB" id="A0A2U3MWL2"/>
<reference evidence="2" key="1">
    <citation type="submission" date="2018-03" db="EMBL/GenBank/DDBJ databases">
        <authorList>
            <person name="Blom J."/>
        </authorList>
    </citation>
    <scope>NUCLEOTIDE SEQUENCE [LARGE SCALE GENOMIC DNA]</scope>
    <source>
        <strain evidence="2">KPC-SM-21</strain>
    </source>
</reference>
<proteinExistence type="predicted"/>
<dbReference type="OrthoDB" id="6662267at2"/>
<dbReference type="Gene3D" id="2.60.40.10">
    <property type="entry name" value="Immunoglobulins"/>
    <property type="match status" value="2"/>
</dbReference>
<dbReference type="SUPFAM" id="SSF49373">
    <property type="entry name" value="Invasin/intimin cell-adhesion fragments"/>
    <property type="match status" value="2"/>
</dbReference>
<gene>
    <name evidence="1" type="ORF">KPC_0989</name>
</gene>
<organism evidence="1 2">
    <name type="scientific">Acinetobacter stercoris</name>
    <dbReference type="NCBI Taxonomy" id="2126983"/>
    <lineage>
        <taxon>Bacteria</taxon>
        <taxon>Pseudomonadati</taxon>
        <taxon>Pseudomonadota</taxon>
        <taxon>Gammaproteobacteria</taxon>
        <taxon>Moraxellales</taxon>
        <taxon>Moraxellaceae</taxon>
        <taxon>Acinetobacter</taxon>
    </lineage>
</organism>
<dbReference type="RefSeq" id="WP_121973325.1">
    <property type="nucleotide sequence ID" value="NZ_OOGT01000029.1"/>
</dbReference>
<evidence type="ECO:0000313" key="1">
    <source>
        <dbReference type="EMBL" id="SPL69811.1"/>
    </source>
</evidence>
<dbReference type="EMBL" id="OOGT01000029">
    <property type="protein sequence ID" value="SPL69811.1"/>
    <property type="molecule type" value="Genomic_DNA"/>
</dbReference>
<keyword evidence="2" id="KW-1185">Reference proteome</keyword>
<dbReference type="Proteomes" id="UP000245974">
    <property type="component" value="Unassembled WGS sequence"/>
</dbReference>
<name>A0A2U3MWL2_9GAMM</name>
<dbReference type="InterPro" id="IPR013783">
    <property type="entry name" value="Ig-like_fold"/>
</dbReference>
<dbReference type="InterPro" id="IPR008964">
    <property type="entry name" value="Invasin/intimin_cell_adhesion"/>
</dbReference>
<evidence type="ECO:0000313" key="2">
    <source>
        <dbReference type="Proteomes" id="UP000245974"/>
    </source>
</evidence>
<dbReference type="InParanoid" id="A0A2U3MWL2"/>
<accession>A0A2U3MWL2</accession>
<sequence>MAKNRLSLKLTTLGVCILLASCGGGGSEGYYDTDTTSPTDGSSNIISQQANSLKIELSKLYIAANNDTLTVTVRALDSNKGALEGVDVSLAVNDPTGIVSINGSSTQKTDAEGNAIFVLKTSSASSNIQELIDQGFSVIATSGALKQEQTIAVTGNVDPSVDTTSIVLFETTKSTLNVRGDQTTLTLTAVDANGSVLANQPISLRVVNVAKNGVKYVPQATQTDVNGQIRYTLILSEGARNSNYSAEQFIQDGLSLEANFGQSSTIYKYKVNIINSDVPIPVGAISVAYNPTKIEDSANGVYYYKNVSVQVTDVDGKPIPNQDVIMGVNALVYYKGYFSFADTSDPADGKPDEYLTGVYFPCKSPIKVVNQGGEAINQLQPVNGQTVQVVSYINSEGTSATDNKYTTDANGRFDLKIQYPKIYASWLTVQLTAKTMVANTQINGSTSLNLTYLIDDVNVSDQIAPNRMSPYGISPSCSSGE</sequence>
<protein>
    <submittedName>
        <fullName evidence="1">Bacterial Ig-like domain (Group 1)</fullName>
    </submittedName>
</protein>